<feature type="domain" description="4Fe-4S ferredoxin-type" evidence="6">
    <location>
        <begin position="251"/>
        <end position="282"/>
    </location>
</feature>
<dbReference type="Gene3D" id="3.30.70.20">
    <property type="match status" value="1"/>
</dbReference>
<dbReference type="PANTHER" id="PTHR43687:SF1">
    <property type="entry name" value="FERREDOXIN III"/>
    <property type="match status" value="1"/>
</dbReference>
<dbReference type="RefSeq" id="WP_002651931.1">
    <property type="nucleotide sequence ID" value="NZ_CH672376.1"/>
</dbReference>
<dbReference type="AlphaFoldDB" id="A4A1C4"/>
<reference evidence="7 8" key="1">
    <citation type="submission" date="2006-02" db="EMBL/GenBank/DDBJ databases">
        <authorList>
            <person name="Amann R."/>
            <person name="Ferriera S."/>
            <person name="Johnson J."/>
            <person name="Kravitz S."/>
            <person name="Halpern A."/>
            <person name="Remington K."/>
            <person name="Beeson K."/>
            <person name="Tran B."/>
            <person name="Rogers Y.-H."/>
            <person name="Friedman R."/>
            <person name="Venter J.C."/>
        </authorList>
    </citation>
    <scope>NUCLEOTIDE SEQUENCE [LARGE SCALE GENOMIC DNA]</scope>
    <source>
        <strain evidence="7 8">DSM 3645</strain>
    </source>
</reference>
<evidence type="ECO:0000259" key="6">
    <source>
        <dbReference type="PROSITE" id="PS51379"/>
    </source>
</evidence>
<gene>
    <name evidence="7" type="ORF">DSM3645_20177</name>
</gene>
<organism evidence="7 8">
    <name type="scientific">Blastopirellula marina DSM 3645</name>
    <dbReference type="NCBI Taxonomy" id="314230"/>
    <lineage>
        <taxon>Bacteria</taxon>
        <taxon>Pseudomonadati</taxon>
        <taxon>Planctomycetota</taxon>
        <taxon>Planctomycetia</taxon>
        <taxon>Pirellulales</taxon>
        <taxon>Pirellulaceae</taxon>
        <taxon>Blastopirellula</taxon>
    </lineage>
</organism>
<dbReference type="EMBL" id="AANZ01000033">
    <property type="protein sequence ID" value="EAQ77476.1"/>
    <property type="molecule type" value="Genomic_DNA"/>
</dbReference>
<proteinExistence type="predicted"/>
<dbReference type="PANTHER" id="PTHR43687">
    <property type="entry name" value="ADENYLYLSULFATE REDUCTASE, BETA SUBUNIT"/>
    <property type="match status" value="1"/>
</dbReference>
<sequence>MAKKLTVVLSQGQSQNPAKRNLEEEIVARLLFEPGIEVTIVPHLYDLKPDGPGMLCLEGISGNMVIISWMFERAARWTLDRNGIHGKIGTSLLTYEVDEDELDELEDEEEKAEKQRVADSRPPSNRYIYCLDLRVSNKVDEYVEEIQRIAAEQTPQVMQLGGLTLDPSPSNGNGNSNGEMFGVTPLQQLRHDHPTNDTYVGANHEAPIEPIRIEETGGRRWYPVIDYSRCTNCMECIDFCLFGVYGVDGIDTILVEQPDNCRKGCPACSRVCPENAIIFPQHKTPTIAGSDIVAEGGLKIDLSQLFGKPAEDPNAADTAIRERDEQLLLAGRDAVGASVGMPKRQADKPAEDRDELDDLIDAVDELDI</sequence>
<dbReference type="STRING" id="314230.DSM3645_20177"/>
<evidence type="ECO:0000256" key="2">
    <source>
        <dbReference type="ARBA" id="ARBA00022723"/>
    </source>
</evidence>
<dbReference type="OrthoDB" id="9778602at2"/>
<keyword evidence="1" id="KW-0004">4Fe-4S</keyword>
<protein>
    <submittedName>
        <fullName evidence="7">Probable ferredoxin MJ0251-putative Fe-S containing oxidoreductase</fullName>
    </submittedName>
</protein>
<keyword evidence="4" id="KW-0411">Iron-sulfur</keyword>
<feature type="domain" description="4Fe-4S ferredoxin-type" evidence="6">
    <location>
        <begin position="221"/>
        <end position="250"/>
    </location>
</feature>
<accession>A4A1C4</accession>
<dbReference type="eggNOG" id="COG1146">
    <property type="taxonomic scope" value="Bacteria"/>
</dbReference>
<dbReference type="Proteomes" id="UP000004358">
    <property type="component" value="Unassembled WGS sequence"/>
</dbReference>
<dbReference type="PROSITE" id="PS51379">
    <property type="entry name" value="4FE4S_FER_2"/>
    <property type="match status" value="2"/>
</dbReference>
<feature type="region of interest" description="Disordered" evidence="5">
    <location>
        <begin position="332"/>
        <end position="356"/>
    </location>
</feature>
<dbReference type="InterPro" id="IPR017896">
    <property type="entry name" value="4Fe4S_Fe-S-bd"/>
</dbReference>
<keyword evidence="2" id="KW-0479">Metal-binding</keyword>
<evidence type="ECO:0000256" key="4">
    <source>
        <dbReference type="ARBA" id="ARBA00023014"/>
    </source>
</evidence>
<dbReference type="HOGENOM" id="CLU_831229_0_0_0"/>
<comment type="caution">
    <text evidence="7">The sequence shown here is derived from an EMBL/GenBank/DDBJ whole genome shotgun (WGS) entry which is preliminary data.</text>
</comment>
<evidence type="ECO:0000256" key="5">
    <source>
        <dbReference type="SAM" id="MobiDB-lite"/>
    </source>
</evidence>
<dbReference type="GO" id="GO:0051539">
    <property type="term" value="F:4 iron, 4 sulfur cluster binding"/>
    <property type="evidence" value="ECO:0007669"/>
    <property type="project" value="UniProtKB-KW"/>
</dbReference>
<keyword evidence="3" id="KW-0408">Iron</keyword>
<evidence type="ECO:0000313" key="8">
    <source>
        <dbReference type="Proteomes" id="UP000004358"/>
    </source>
</evidence>
<evidence type="ECO:0000313" key="7">
    <source>
        <dbReference type="EMBL" id="EAQ77476.1"/>
    </source>
</evidence>
<evidence type="ECO:0000256" key="3">
    <source>
        <dbReference type="ARBA" id="ARBA00023004"/>
    </source>
</evidence>
<dbReference type="InterPro" id="IPR050572">
    <property type="entry name" value="Fe-S_Ferredoxin"/>
</dbReference>
<evidence type="ECO:0000256" key="1">
    <source>
        <dbReference type="ARBA" id="ARBA00022485"/>
    </source>
</evidence>
<dbReference type="SUPFAM" id="SSF54862">
    <property type="entry name" value="4Fe-4S ferredoxins"/>
    <property type="match status" value="1"/>
</dbReference>
<dbReference type="GO" id="GO:0046872">
    <property type="term" value="F:metal ion binding"/>
    <property type="evidence" value="ECO:0007669"/>
    <property type="project" value="UniProtKB-KW"/>
</dbReference>
<name>A4A1C4_9BACT</name>